<keyword evidence="2" id="KW-0067">ATP-binding</keyword>
<evidence type="ECO:0000313" key="5">
    <source>
        <dbReference type="Proteomes" id="UP000799428"/>
    </source>
</evidence>
<proteinExistence type="predicted"/>
<feature type="binding site" evidence="2">
    <location>
        <begin position="312"/>
        <end position="316"/>
    </location>
    <ligand>
        <name>ATP</name>
        <dbReference type="ChEBI" id="CHEBI:30616"/>
    </ligand>
</feature>
<name>A0A6G1KPC4_9PLEO</name>
<dbReference type="InterPro" id="IPR013792">
    <property type="entry name" value="RNA3'P_cycl/enolpyr_Trfase_a/b"/>
</dbReference>
<dbReference type="InterPro" id="IPR023797">
    <property type="entry name" value="RNA3'_phos_cyclase_dom"/>
</dbReference>
<dbReference type="AlphaFoldDB" id="A0A6G1KPC4"/>
<dbReference type="InterPro" id="IPR036553">
    <property type="entry name" value="RPTC_insert"/>
</dbReference>
<reference evidence="4" key="1">
    <citation type="journal article" date="2020" name="Stud. Mycol.">
        <title>101 Dothideomycetes genomes: a test case for predicting lifestyles and emergence of pathogens.</title>
        <authorList>
            <person name="Haridas S."/>
            <person name="Albert R."/>
            <person name="Binder M."/>
            <person name="Bloem J."/>
            <person name="Labutti K."/>
            <person name="Salamov A."/>
            <person name="Andreopoulos B."/>
            <person name="Baker S."/>
            <person name="Barry K."/>
            <person name="Bills G."/>
            <person name="Bluhm B."/>
            <person name="Cannon C."/>
            <person name="Castanera R."/>
            <person name="Culley D."/>
            <person name="Daum C."/>
            <person name="Ezra D."/>
            <person name="Gonzalez J."/>
            <person name="Henrissat B."/>
            <person name="Kuo A."/>
            <person name="Liang C."/>
            <person name="Lipzen A."/>
            <person name="Lutzoni F."/>
            <person name="Magnuson J."/>
            <person name="Mondo S."/>
            <person name="Nolan M."/>
            <person name="Ohm R."/>
            <person name="Pangilinan J."/>
            <person name="Park H.-J."/>
            <person name="Ramirez L."/>
            <person name="Alfaro M."/>
            <person name="Sun H."/>
            <person name="Tritt A."/>
            <person name="Yoshinaga Y."/>
            <person name="Zwiers L.-H."/>
            <person name="Turgeon B."/>
            <person name="Goodwin S."/>
            <person name="Spatafora J."/>
            <person name="Crous P."/>
            <person name="Grigoriev I."/>
        </authorList>
    </citation>
    <scope>NUCLEOTIDE SEQUENCE</scope>
    <source>
        <strain evidence="4">CBS 279.74</strain>
    </source>
</reference>
<dbReference type="SUPFAM" id="SSF55205">
    <property type="entry name" value="EPT/RTPC-like"/>
    <property type="match status" value="1"/>
</dbReference>
<dbReference type="Pfam" id="PF01137">
    <property type="entry name" value="RTC"/>
    <property type="match status" value="1"/>
</dbReference>
<dbReference type="GO" id="GO:0003963">
    <property type="term" value="F:RNA-3'-phosphate cyclase activity"/>
    <property type="evidence" value="ECO:0007669"/>
    <property type="project" value="TreeGrafter"/>
</dbReference>
<dbReference type="PIRSF" id="PIRSF005378">
    <property type="entry name" value="RNA3'_term_phos_cycl_euk"/>
    <property type="match status" value="1"/>
</dbReference>
<dbReference type="OrthoDB" id="25029at2759"/>
<evidence type="ECO:0000313" key="4">
    <source>
        <dbReference type="EMBL" id="KAF2714395.1"/>
    </source>
</evidence>
<dbReference type="Gene3D" id="3.30.360.20">
    <property type="entry name" value="RNA 3'-terminal phosphate cyclase, insert domain"/>
    <property type="match status" value="1"/>
</dbReference>
<dbReference type="PANTHER" id="PTHR11096">
    <property type="entry name" value="RNA 3' TERMINAL PHOSPHATE CYCLASE"/>
    <property type="match status" value="1"/>
</dbReference>
<dbReference type="Gene3D" id="3.65.10.20">
    <property type="entry name" value="RNA 3'-terminal phosphate cyclase domain"/>
    <property type="match status" value="1"/>
</dbReference>
<evidence type="ECO:0000256" key="2">
    <source>
        <dbReference type="PIRSR" id="PIRSR005378-2"/>
    </source>
</evidence>
<feature type="binding site" evidence="2">
    <location>
        <position position="111"/>
    </location>
    <ligand>
        <name>ATP</name>
        <dbReference type="ChEBI" id="CHEBI:30616"/>
    </ligand>
</feature>
<feature type="active site" description="Tele-AMP-histidine intermediate" evidence="1">
    <location>
        <position position="345"/>
    </location>
</feature>
<keyword evidence="2" id="KW-0547">Nucleotide-binding</keyword>
<dbReference type="GO" id="GO:0005524">
    <property type="term" value="F:ATP binding"/>
    <property type="evidence" value="ECO:0007669"/>
    <property type="project" value="UniProtKB-KW"/>
</dbReference>
<dbReference type="FunFam" id="3.65.10.20:FF:000013">
    <property type="entry name" value="TatD related DNase"/>
    <property type="match status" value="1"/>
</dbReference>
<dbReference type="EMBL" id="MU005764">
    <property type="protein sequence ID" value="KAF2714395.1"/>
    <property type="molecule type" value="Genomic_DNA"/>
</dbReference>
<gene>
    <name evidence="4" type="ORF">K504DRAFT_496324</name>
</gene>
<dbReference type="GO" id="GO:0006396">
    <property type="term" value="P:RNA processing"/>
    <property type="evidence" value="ECO:0007669"/>
    <property type="project" value="InterPro"/>
</dbReference>
<keyword evidence="5" id="KW-1185">Reference proteome</keyword>
<protein>
    <submittedName>
        <fullName evidence="4">RNA 3'-terminal phosphate cyclase</fullName>
    </submittedName>
</protein>
<organism evidence="4 5">
    <name type="scientific">Pleomassaria siparia CBS 279.74</name>
    <dbReference type="NCBI Taxonomy" id="1314801"/>
    <lineage>
        <taxon>Eukaryota</taxon>
        <taxon>Fungi</taxon>
        <taxon>Dikarya</taxon>
        <taxon>Ascomycota</taxon>
        <taxon>Pezizomycotina</taxon>
        <taxon>Dothideomycetes</taxon>
        <taxon>Pleosporomycetidae</taxon>
        <taxon>Pleosporales</taxon>
        <taxon>Pleomassariaceae</taxon>
        <taxon>Pleomassaria</taxon>
    </lineage>
</organism>
<dbReference type="PANTHER" id="PTHR11096:SF0">
    <property type="entry name" value="RNA 3'-TERMINAL PHOSPHATE CYCLASE"/>
    <property type="match status" value="1"/>
</dbReference>
<dbReference type="Proteomes" id="UP000799428">
    <property type="component" value="Unassembled WGS sequence"/>
</dbReference>
<dbReference type="InterPro" id="IPR037136">
    <property type="entry name" value="RNA3'_phos_cyclase_dom_sf"/>
</dbReference>
<accession>A0A6G1KPC4</accession>
<evidence type="ECO:0000259" key="3">
    <source>
        <dbReference type="Pfam" id="PF01137"/>
    </source>
</evidence>
<feature type="domain" description="RNA 3'-terminal phosphate cyclase" evidence="3">
    <location>
        <begin position="12"/>
        <end position="361"/>
    </location>
</feature>
<evidence type="ECO:0000256" key="1">
    <source>
        <dbReference type="PIRSR" id="PIRSR005378-1"/>
    </source>
</evidence>
<dbReference type="InterPro" id="IPR000228">
    <property type="entry name" value="RNA3'_term_phos_cyc"/>
</dbReference>
<sequence>MASTIHLEGTTLEGGGQLLRIAIGLSSLTQTPLNITNIRGKRSRGGGLKAQHLTSVQWLAQASNAQLSGAGLKSKEITFAPSTKESKTEKYLKCDTQISQDTPGSINLVFQAILPYILFSGAKYSVKVRISGGTNVSNSPSYDYISQVLLPTLSLIGIAEIKSQVHSRGWSQGGTTLGSITYTVTPLTQPLPGFTLTTRGDIKSVKATILAPKACEEHFKNELNVMFDRRGTAIFGDRESEIDISFEDSLHDKRFYLLLVATTTTGVKLGRDWLYDRGVKAGKLEMVLSSMAKKVFGDLIAEIEHGGCADEFLRDQLVVFQALAKGRSEVDGGRRKGVLVEPSLHAKTAQWVVNEMIGVEFDDDGACKGIGFGSEDEDETIEEEELRQSFAILDVAQAR</sequence>
<dbReference type="GO" id="GO:0005634">
    <property type="term" value="C:nucleus"/>
    <property type="evidence" value="ECO:0007669"/>
    <property type="project" value="TreeGrafter"/>
</dbReference>